<dbReference type="GO" id="GO:0000976">
    <property type="term" value="F:transcription cis-regulatory region binding"/>
    <property type="evidence" value="ECO:0007669"/>
    <property type="project" value="TreeGrafter"/>
</dbReference>
<dbReference type="Gene3D" id="1.10.357.10">
    <property type="entry name" value="Tetracycline Repressor, domain 2"/>
    <property type="match status" value="1"/>
</dbReference>
<evidence type="ECO:0000256" key="4">
    <source>
        <dbReference type="PROSITE-ProRule" id="PRU00335"/>
    </source>
</evidence>
<dbReference type="AlphaFoldDB" id="A0AAD1H7I7"/>
<reference evidence="6 7" key="1">
    <citation type="journal article" date="2019" name="Emerg. Microbes Infect.">
        <title>Comprehensive subspecies identification of 175 nontuberculous mycobacteria species based on 7547 genomic profiles.</title>
        <authorList>
            <person name="Matsumoto Y."/>
            <person name="Kinjo T."/>
            <person name="Motooka D."/>
            <person name="Nabeya D."/>
            <person name="Jung N."/>
            <person name="Uechi K."/>
            <person name="Horii T."/>
            <person name="Iida T."/>
            <person name="Fujita J."/>
            <person name="Nakamura S."/>
        </authorList>
    </citation>
    <scope>NUCLEOTIDE SEQUENCE [LARGE SCALE GENOMIC DNA]</scope>
    <source>
        <strain evidence="6 7">JCM 6375</strain>
    </source>
</reference>
<dbReference type="Gene3D" id="1.10.10.60">
    <property type="entry name" value="Homeodomain-like"/>
    <property type="match status" value="1"/>
</dbReference>
<sequence>MSALRERKKAALRSTIVRCAVELFMARGYDAVGMEDIAAAAVCSRSTLNRYFGTKEDVLFATAPEVTERLRTALENVETDDRWTVARREVTSQLAQFFDNMDSDLRVDIMRLWYSEPPLHRRYLSFVSEWEDILKRFFAQGLPEDTANRLRVQLLSTAMASALRSVAHTAVLSGEDIDTLADVAFGMLEAGLLTKPAL</sequence>
<evidence type="ECO:0000313" key="6">
    <source>
        <dbReference type="EMBL" id="BBX00100.1"/>
    </source>
</evidence>
<feature type="DNA-binding region" description="H-T-H motif" evidence="4">
    <location>
        <begin position="33"/>
        <end position="52"/>
    </location>
</feature>
<keyword evidence="2 4" id="KW-0238">DNA-binding</keyword>
<dbReference type="SUPFAM" id="SSF46689">
    <property type="entry name" value="Homeodomain-like"/>
    <property type="match status" value="1"/>
</dbReference>
<accession>A0AAD1H7I7</accession>
<protein>
    <submittedName>
        <fullName evidence="6">TetR family transcriptional regulator</fullName>
    </submittedName>
</protein>
<keyword evidence="3" id="KW-0804">Transcription</keyword>
<dbReference type="InterPro" id="IPR001647">
    <property type="entry name" value="HTH_TetR"/>
</dbReference>
<gene>
    <name evidence="6" type="ORF">MMOR_10360</name>
</gene>
<dbReference type="PANTHER" id="PTHR30055">
    <property type="entry name" value="HTH-TYPE TRANSCRIPTIONAL REGULATOR RUTR"/>
    <property type="match status" value="1"/>
</dbReference>
<feature type="domain" description="HTH tetR-type" evidence="5">
    <location>
        <begin position="10"/>
        <end position="70"/>
    </location>
</feature>
<dbReference type="EMBL" id="AP022560">
    <property type="protein sequence ID" value="BBX00100.1"/>
    <property type="molecule type" value="Genomic_DNA"/>
</dbReference>
<dbReference type="Proteomes" id="UP000466681">
    <property type="component" value="Chromosome"/>
</dbReference>
<dbReference type="PANTHER" id="PTHR30055:SF238">
    <property type="entry name" value="MYCOFACTOCIN BIOSYNTHESIS TRANSCRIPTIONAL REGULATOR MFTR-RELATED"/>
    <property type="match status" value="1"/>
</dbReference>
<keyword evidence="1" id="KW-0805">Transcription regulation</keyword>
<dbReference type="RefSeq" id="WP_083156523.1">
    <property type="nucleotide sequence ID" value="NZ_AP022560.1"/>
</dbReference>
<dbReference type="Pfam" id="PF00440">
    <property type="entry name" value="TetR_N"/>
    <property type="match status" value="1"/>
</dbReference>
<evidence type="ECO:0000256" key="2">
    <source>
        <dbReference type="ARBA" id="ARBA00023125"/>
    </source>
</evidence>
<dbReference type="GO" id="GO:0003700">
    <property type="term" value="F:DNA-binding transcription factor activity"/>
    <property type="evidence" value="ECO:0007669"/>
    <property type="project" value="TreeGrafter"/>
</dbReference>
<organism evidence="6 7">
    <name type="scientific">Mycolicibacterium moriokaense</name>
    <dbReference type="NCBI Taxonomy" id="39691"/>
    <lineage>
        <taxon>Bacteria</taxon>
        <taxon>Bacillati</taxon>
        <taxon>Actinomycetota</taxon>
        <taxon>Actinomycetes</taxon>
        <taxon>Mycobacteriales</taxon>
        <taxon>Mycobacteriaceae</taxon>
        <taxon>Mycolicibacterium</taxon>
    </lineage>
</organism>
<evidence type="ECO:0000256" key="3">
    <source>
        <dbReference type="ARBA" id="ARBA00023163"/>
    </source>
</evidence>
<evidence type="ECO:0000256" key="1">
    <source>
        <dbReference type="ARBA" id="ARBA00023015"/>
    </source>
</evidence>
<name>A0AAD1H7I7_9MYCO</name>
<evidence type="ECO:0000313" key="7">
    <source>
        <dbReference type="Proteomes" id="UP000466681"/>
    </source>
</evidence>
<proteinExistence type="predicted"/>
<dbReference type="PRINTS" id="PR00455">
    <property type="entry name" value="HTHTETR"/>
</dbReference>
<dbReference type="KEGG" id="mmor:MMOR_10360"/>
<evidence type="ECO:0000259" key="5">
    <source>
        <dbReference type="PROSITE" id="PS50977"/>
    </source>
</evidence>
<dbReference type="PROSITE" id="PS50977">
    <property type="entry name" value="HTH_TETR_2"/>
    <property type="match status" value="1"/>
</dbReference>
<dbReference type="InterPro" id="IPR009057">
    <property type="entry name" value="Homeodomain-like_sf"/>
</dbReference>
<keyword evidence="7" id="KW-1185">Reference proteome</keyword>
<dbReference type="InterPro" id="IPR050109">
    <property type="entry name" value="HTH-type_TetR-like_transc_reg"/>
</dbReference>